<accession>A0A9N7RTX1</accession>
<dbReference type="Proteomes" id="UP001153555">
    <property type="component" value="Unassembled WGS sequence"/>
</dbReference>
<keyword evidence="4 6" id="KW-1133">Transmembrane helix</keyword>
<feature type="transmembrane region" description="Helical" evidence="6">
    <location>
        <begin position="424"/>
        <end position="448"/>
    </location>
</feature>
<evidence type="ECO:0000256" key="3">
    <source>
        <dbReference type="ARBA" id="ARBA00022692"/>
    </source>
</evidence>
<evidence type="ECO:0000313" key="9">
    <source>
        <dbReference type="Proteomes" id="UP001153555"/>
    </source>
</evidence>
<dbReference type="PANTHER" id="PTHR11206">
    <property type="entry name" value="MULTIDRUG RESISTANCE PROTEIN"/>
    <property type="match status" value="1"/>
</dbReference>
<dbReference type="NCBIfam" id="TIGR00797">
    <property type="entry name" value="matE"/>
    <property type="match status" value="1"/>
</dbReference>
<keyword evidence="3 6" id="KW-0812">Transmembrane</keyword>
<feature type="transmembrane region" description="Helical" evidence="6">
    <location>
        <begin position="367"/>
        <end position="385"/>
    </location>
</feature>
<evidence type="ECO:0000256" key="2">
    <source>
        <dbReference type="ARBA" id="ARBA00010199"/>
    </source>
</evidence>
<feature type="transmembrane region" description="Helical" evidence="6">
    <location>
        <begin position="199"/>
        <end position="218"/>
    </location>
</feature>
<dbReference type="InterPro" id="IPR002528">
    <property type="entry name" value="MATE_fam"/>
</dbReference>
<dbReference type="OrthoDB" id="2126698at2759"/>
<name>A0A9N7RTX1_STRHE</name>
<feature type="transmembrane region" description="Helical" evidence="6">
    <location>
        <begin position="99"/>
        <end position="120"/>
    </location>
</feature>
<proteinExistence type="inferred from homology"/>
<sequence length="484" mass="51919">MDQATPPPEHKTLLFTELKTQWLITTPLICMNLTWFAKIAITTAFLGRLGELPLAGGTLGFTFANVTGFSILNGLCGAMEPICGQAFGAKNFKLLHKTLVMSISLLLMSSIPISILWINVDRILIQFGQQHEIASLAGDYLLYMLPDLIAISFLCPLKTYLSTQNVTVPIMIASALATVLHVPANIFLSRAMGLRGVSVAVWATDFVVVAFLGAYVLASEMKKGGKWDEGGWWDHKTGDWSRLFGLCGPCCLTTCLEWWCYEIMVLITGRLPSPAQSLGTLAIVLNFDYLVFSFMLSAATCASVRVANEVGGGRAGRARLSARVCLAVGAAAGVAGGAATATAGGWWGPLYSRDGGVVGKVRRVMPVMAAVEVVNFPLAVCGGILRGTAKPWLGTYANIFGFYVVALPVGVVLGFRVGMGLEGLLLGFVGGVTACFAVLLVFVARIDWDDEVDKARRRVEISDRDSEEGEDEIRNGKQSGEVMT</sequence>
<feature type="region of interest" description="Disordered" evidence="7">
    <location>
        <begin position="460"/>
        <end position="484"/>
    </location>
</feature>
<comment type="similarity">
    <text evidence="2 6">Belongs to the multi antimicrobial extrusion (MATE) (TC 2.A.66.1) family.</text>
</comment>
<organism evidence="8 9">
    <name type="scientific">Striga hermonthica</name>
    <name type="common">Purple witchweed</name>
    <name type="synonym">Buchnera hermonthica</name>
    <dbReference type="NCBI Taxonomy" id="68872"/>
    <lineage>
        <taxon>Eukaryota</taxon>
        <taxon>Viridiplantae</taxon>
        <taxon>Streptophyta</taxon>
        <taxon>Embryophyta</taxon>
        <taxon>Tracheophyta</taxon>
        <taxon>Spermatophyta</taxon>
        <taxon>Magnoliopsida</taxon>
        <taxon>eudicotyledons</taxon>
        <taxon>Gunneridae</taxon>
        <taxon>Pentapetalae</taxon>
        <taxon>asterids</taxon>
        <taxon>lamiids</taxon>
        <taxon>Lamiales</taxon>
        <taxon>Orobanchaceae</taxon>
        <taxon>Buchnereae</taxon>
        <taxon>Striga</taxon>
    </lineage>
</organism>
<dbReference type="Pfam" id="PF01554">
    <property type="entry name" value="MatE"/>
    <property type="match status" value="2"/>
</dbReference>
<feature type="transmembrane region" description="Helical" evidence="6">
    <location>
        <begin position="324"/>
        <end position="347"/>
    </location>
</feature>
<feature type="transmembrane region" description="Helical" evidence="6">
    <location>
        <begin position="168"/>
        <end position="187"/>
    </location>
</feature>
<dbReference type="GO" id="GO:1990961">
    <property type="term" value="P:xenobiotic detoxification by transmembrane export across the plasma membrane"/>
    <property type="evidence" value="ECO:0007669"/>
    <property type="project" value="InterPro"/>
</dbReference>
<feature type="transmembrane region" description="Helical" evidence="6">
    <location>
        <begin position="140"/>
        <end position="161"/>
    </location>
</feature>
<evidence type="ECO:0000256" key="6">
    <source>
        <dbReference type="RuleBase" id="RU004914"/>
    </source>
</evidence>
<comment type="caution">
    <text evidence="6">Lacks conserved residue(s) required for the propagation of feature annotation.</text>
</comment>
<reference evidence="8" key="1">
    <citation type="submission" date="2019-12" db="EMBL/GenBank/DDBJ databases">
        <authorList>
            <person name="Scholes J."/>
        </authorList>
    </citation>
    <scope>NUCLEOTIDE SEQUENCE</scope>
</reference>
<evidence type="ECO:0000256" key="5">
    <source>
        <dbReference type="ARBA" id="ARBA00023136"/>
    </source>
</evidence>
<protein>
    <recommendedName>
        <fullName evidence="6">Protein DETOXIFICATION</fullName>
    </recommendedName>
    <alternativeName>
        <fullName evidence="6">Multidrug and toxic compound extrusion protein</fullName>
    </alternativeName>
</protein>
<evidence type="ECO:0000256" key="1">
    <source>
        <dbReference type="ARBA" id="ARBA00004141"/>
    </source>
</evidence>
<dbReference type="GO" id="GO:0042910">
    <property type="term" value="F:xenobiotic transmembrane transporter activity"/>
    <property type="evidence" value="ECO:0007669"/>
    <property type="project" value="InterPro"/>
</dbReference>
<dbReference type="EMBL" id="CACSLK010034598">
    <property type="protein sequence ID" value="CAA0842281.1"/>
    <property type="molecule type" value="Genomic_DNA"/>
</dbReference>
<feature type="transmembrane region" description="Helical" evidence="6">
    <location>
        <begin position="20"/>
        <end position="41"/>
    </location>
</feature>
<keyword evidence="5 6" id="KW-0472">Membrane</keyword>
<keyword evidence="9" id="KW-1185">Reference proteome</keyword>
<gene>
    <name evidence="8" type="ORF">SHERM_08145</name>
</gene>
<comment type="caution">
    <text evidence="8">The sequence shown here is derived from an EMBL/GenBank/DDBJ whole genome shotgun (WGS) entry which is preliminary data.</text>
</comment>
<dbReference type="CDD" id="cd13132">
    <property type="entry name" value="MATE_eukaryotic"/>
    <property type="match status" value="1"/>
</dbReference>
<dbReference type="InterPro" id="IPR045069">
    <property type="entry name" value="MATE_euk"/>
</dbReference>
<evidence type="ECO:0000256" key="7">
    <source>
        <dbReference type="SAM" id="MobiDB-lite"/>
    </source>
</evidence>
<evidence type="ECO:0000313" key="8">
    <source>
        <dbReference type="EMBL" id="CAA0842281.1"/>
    </source>
</evidence>
<feature type="transmembrane region" description="Helical" evidence="6">
    <location>
        <begin position="397"/>
        <end position="418"/>
    </location>
</feature>
<dbReference type="GO" id="GO:0015297">
    <property type="term" value="F:antiporter activity"/>
    <property type="evidence" value="ECO:0007669"/>
    <property type="project" value="InterPro"/>
</dbReference>
<comment type="subcellular location">
    <subcellularLocation>
        <location evidence="1">Membrane</location>
        <topology evidence="1">Multi-pass membrane protein</topology>
    </subcellularLocation>
</comment>
<dbReference type="GO" id="GO:0016020">
    <property type="term" value="C:membrane"/>
    <property type="evidence" value="ECO:0007669"/>
    <property type="project" value="UniProtKB-SubCell"/>
</dbReference>
<dbReference type="AlphaFoldDB" id="A0A9N7RTX1"/>
<evidence type="ECO:0000256" key="4">
    <source>
        <dbReference type="ARBA" id="ARBA00022989"/>
    </source>
</evidence>